<dbReference type="Proteomes" id="UP001056201">
    <property type="component" value="Chromosome 1"/>
</dbReference>
<feature type="region of interest" description="Disordered" evidence="1">
    <location>
        <begin position="1"/>
        <end position="72"/>
    </location>
</feature>
<feature type="compositionally biased region" description="Basic and acidic residues" evidence="1">
    <location>
        <begin position="11"/>
        <end position="45"/>
    </location>
</feature>
<evidence type="ECO:0000256" key="1">
    <source>
        <dbReference type="SAM" id="MobiDB-lite"/>
    </source>
</evidence>
<gene>
    <name evidence="2" type="ORF">MW290_12290</name>
</gene>
<protein>
    <submittedName>
        <fullName evidence="2">Uncharacterized protein</fullName>
    </submittedName>
</protein>
<evidence type="ECO:0000313" key="2">
    <source>
        <dbReference type="EMBL" id="URI06677.1"/>
    </source>
</evidence>
<evidence type="ECO:0000313" key="3">
    <source>
        <dbReference type="Proteomes" id="UP001056201"/>
    </source>
</evidence>
<accession>A0ABY4S3U0</accession>
<proteinExistence type="predicted"/>
<keyword evidence="3" id="KW-1185">Reference proteome</keyword>
<reference evidence="2" key="1">
    <citation type="submission" date="2022-05" db="EMBL/GenBank/DDBJ databases">
        <title>An RpoN-dependent PEP-CTERM gene is involved in floc formation of an Aquincola tertiaricarbonis strain.</title>
        <authorList>
            <person name="Qiu D."/>
            <person name="Xia M."/>
        </authorList>
    </citation>
    <scope>NUCLEOTIDE SEQUENCE</scope>
    <source>
        <strain evidence="2">RN12</strain>
    </source>
</reference>
<dbReference type="EMBL" id="CP097635">
    <property type="protein sequence ID" value="URI06677.1"/>
    <property type="molecule type" value="Genomic_DNA"/>
</dbReference>
<organism evidence="2 3">
    <name type="scientific">Aquincola tertiaricarbonis</name>
    <dbReference type="NCBI Taxonomy" id="391953"/>
    <lineage>
        <taxon>Bacteria</taxon>
        <taxon>Pseudomonadati</taxon>
        <taxon>Pseudomonadota</taxon>
        <taxon>Betaproteobacteria</taxon>
        <taxon>Burkholderiales</taxon>
        <taxon>Sphaerotilaceae</taxon>
        <taxon>Aquincola</taxon>
    </lineage>
</organism>
<sequence>MSQTTPVPPEQQREDLLEAQRKAHEDSPRNFKQDALDDKQVHIEPDGTGPSSTESLDPQADQAKGSGNPPAG</sequence>
<name>A0ABY4S3U0_AQUTE</name>
<dbReference type="RefSeq" id="WP_250194939.1">
    <property type="nucleotide sequence ID" value="NZ_CP097635.1"/>
</dbReference>